<protein>
    <submittedName>
        <fullName evidence="1">Uncharacterized protein</fullName>
    </submittedName>
</protein>
<keyword evidence="2" id="KW-1185">Reference proteome</keyword>
<proteinExistence type="predicted"/>
<comment type="caution">
    <text evidence="1">The sequence shown here is derived from an EMBL/GenBank/DDBJ whole genome shotgun (WGS) entry which is preliminary data.</text>
</comment>
<dbReference type="EMBL" id="MNCJ02000331">
    <property type="protein sequence ID" value="KAF5758713.1"/>
    <property type="molecule type" value="Genomic_DNA"/>
</dbReference>
<dbReference type="Gramene" id="mRNA:HanXRQr2_Chr16g0732461">
    <property type="protein sequence ID" value="mRNA:HanXRQr2_Chr16g0732461"/>
    <property type="gene ID" value="HanXRQr2_Chr16g0732461"/>
</dbReference>
<dbReference type="Proteomes" id="UP000215914">
    <property type="component" value="Unassembled WGS sequence"/>
</dbReference>
<accession>A0A9K3GXK7</accession>
<name>A0A9K3GXK7_HELAN</name>
<reference evidence="1" key="2">
    <citation type="submission" date="2020-06" db="EMBL/GenBank/DDBJ databases">
        <title>Helianthus annuus Genome sequencing and assembly Release 2.</title>
        <authorList>
            <person name="Gouzy J."/>
            <person name="Langlade N."/>
            <person name="Munos S."/>
        </authorList>
    </citation>
    <scope>NUCLEOTIDE SEQUENCE</scope>
    <source>
        <tissue evidence="1">Leaves</tissue>
    </source>
</reference>
<evidence type="ECO:0000313" key="1">
    <source>
        <dbReference type="EMBL" id="KAF5758713.1"/>
    </source>
</evidence>
<organism evidence="1 2">
    <name type="scientific">Helianthus annuus</name>
    <name type="common">Common sunflower</name>
    <dbReference type="NCBI Taxonomy" id="4232"/>
    <lineage>
        <taxon>Eukaryota</taxon>
        <taxon>Viridiplantae</taxon>
        <taxon>Streptophyta</taxon>
        <taxon>Embryophyta</taxon>
        <taxon>Tracheophyta</taxon>
        <taxon>Spermatophyta</taxon>
        <taxon>Magnoliopsida</taxon>
        <taxon>eudicotyledons</taxon>
        <taxon>Gunneridae</taxon>
        <taxon>Pentapetalae</taxon>
        <taxon>asterids</taxon>
        <taxon>campanulids</taxon>
        <taxon>Asterales</taxon>
        <taxon>Asteraceae</taxon>
        <taxon>Asteroideae</taxon>
        <taxon>Heliantheae alliance</taxon>
        <taxon>Heliantheae</taxon>
        <taxon>Helianthus</taxon>
    </lineage>
</organism>
<gene>
    <name evidence="1" type="ORF">HanXRQr2_Chr16g0732461</name>
</gene>
<sequence>MTCVLYVLWRDAPIFPLKNIENICLSCWTERTLHNASRETIGRARHLFRVKGNSSVQHCVILAWCHHLSCLWLTIRVLY</sequence>
<reference evidence="1" key="1">
    <citation type="journal article" date="2017" name="Nature">
        <title>The sunflower genome provides insights into oil metabolism, flowering and Asterid evolution.</title>
        <authorList>
            <person name="Badouin H."/>
            <person name="Gouzy J."/>
            <person name="Grassa C.J."/>
            <person name="Murat F."/>
            <person name="Staton S.E."/>
            <person name="Cottret L."/>
            <person name="Lelandais-Briere C."/>
            <person name="Owens G.L."/>
            <person name="Carrere S."/>
            <person name="Mayjonade B."/>
            <person name="Legrand L."/>
            <person name="Gill N."/>
            <person name="Kane N.C."/>
            <person name="Bowers J.E."/>
            <person name="Hubner S."/>
            <person name="Bellec A."/>
            <person name="Berard A."/>
            <person name="Berges H."/>
            <person name="Blanchet N."/>
            <person name="Boniface M.C."/>
            <person name="Brunel D."/>
            <person name="Catrice O."/>
            <person name="Chaidir N."/>
            <person name="Claudel C."/>
            <person name="Donnadieu C."/>
            <person name="Faraut T."/>
            <person name="Fievet G."/>
            <person name="Helmstetter N."/>
            <person name="King M."/>
            <person name="Knapp S.J."/>
            <person name="Lai Z."/>
            <person name="Le Paslier M.C."/>
            <person name="Lippi Y."/>
            <person name="Lorenzon L."/>
            <person name="Mandel J.R."/>
            <person name="Marage G."/>
            <person name="Marchand G."/>
            <person name="Marquand E."/>
            <person name="Bret-Mestries E."/>
            <person name="Morien E."/>
            <person name="Nambeesan S."/>
            <person name="Nguyen T."/>
            <person name="Pegot-Espagnet P."/>
            <person name="Pouilly N."/>
            <person name="Raftis F."/>
            <person name="Sallet E."/>
            <person name="Schiex T."/>
            <person name="Thomas J."/>
            <person name="Vandecasteele C."/>
            <person name="Vares D."/>
            <person name="Vear F."/>
            <person name="Vautrin S."/>
            <person name="Crespi M."/>
            <person name="Mangin B."/>
            <person name="Burke J.M."/>
            <person name="Salse J."/>
            <person name="Munos S."/>
            <person name="Vincourt P."/>
            <person name="Rieseberg L.H."/>
            <person name="Langlade N.B."/>
        </authorList>
    </citation>
    <scope>NUCLEOTIDE SEQUENCE</scope>
    <source>
        <tissue evidence="1">Leaves</tissue>
    </source>
</reference>
<evidence type="ECO:0000313" key="2">
    <source>
        <dbReference type="Proteomes" id="UP000215914"/>
    </source>
</evidence>
<dbReference type="AlphaFoldDB" id="A0A9K3GXK7"/>